<proteinExistence type="predicted"/>
<reference evidence="2" key="1">
    <citation type="submission" date="2021-02" db="EMBL/GenBank/DDBJ databases">
        <title>Phycicoccus sp. MQZ13P-5T, whole genome shotgun sequence.</title>
        <authorList>
            <person name="Tuo L."/>
        </authorList>
    </citation>
    <scope>NUCLEOTIDE SEQUENCE</scope>
    <source>
        <strain evidence="2">MQZ13P-5</strain>
    </source>
</reference>
<dbReference type="Proteomes" id="UP001430172">
    <property type="component" value="Unassembled WGS sequence"/>
</dbReference>
<keyword evidence="3" id="KW-1185">Reference proteome</keyword>
<dbReference type="RefSeq" id="WP_204131065.1">
    <property type="nucleotide sequence ID" value="NZ_JAFDVD010000009.1"/>
</dbReference>
<feature type="transmembrane region" description="Helical" evidence="1">
    <location>
        <begin position="121"/>
        <end position="142"/>
    </location>
</feature>
<evidence type="ECO:0000313" key="3">
    <source>
        <dbReference type="Proteomes" id="UP001430172"/>
    </source>
</evidence>
<keyword evidence="1" id="KW-0472">Membrane</keyword>
<feature type="transmembrane region" description="Helical" evidence="1">
    <location>
        <begin position="36"/>
        <end position="60"/>
    </location>
</feature>
<sequence length="186" mass="19224">MQRFPWAPWGLLLVVLDLRIGSGVALWDVLPDVVGYVWLVVALTGAQGVARGFVLARSAALVGVPVSLVTGTPLQSVGQPLLVAALVVQAVVFAGVLYGLVTGVQEAAAGHPDVQRWGPRLRVAALVVGVLLLLADPSIFLVTSDSPLAAPVTLLWLAARLAEAVVGVLTVVMVFRVARAGALTTA</sequence>
<protein>
    <submittedName>
        <fullName evidence="2">Uncharacterized protein</fullName>
    </submittedName>
</protein>
<evidence type="ECO:0000256" key="1">
    <source>
        <dbReference type="SAM" id="Phobius"/>
    </source>
</evidence>
<evidence type="ECO:0000313" key="2">
    <source>
        <dbReference type="EMBL" id="MBM6400588.1"/>
    </source>
</evidence>
<organism evidence="2 3">
    <name type="scientific">Phycicoccus sonneratiae</name>
    <dbReference type="NCBI Taxonomy" id="2807628"/>
    <lineage>
        <taxon>Bacteria</taxon>
        <taxon>Bacillati</taxon>
        <taxon>Actinomycetota</taxon>
        <taxon>Actinomycetes</taxon>
        <taxon>Micrococcales</taxon>
        <taxon>Intrasporangiaceae</taxon>
        <taxon>Phycicoccus</taxon>
    </lineage>
</organism>
<dbReference type="EMBL" id="JAFDVD010000009">
    <property type="protein sequence ID" value="MBM6400588.1"/>
    <property type="molecule type" value="Genomic_DNA"/>
</dbReference>
<keyword evidence="1" id="KW-0812">Transmembrane</keyword>
<keyword evidence="1" id="KW-1133">Transmembrane helix</keyword>
<comment type="caution">
    <text evidence="2">The sequence shown here is derived from an EMBL/GenBank/DDBJ whole genome shotgun (WGS) entry which is preliminary data.</text>
</comment>
<accession>A0ABS2CMA1</accession>
<gene>
    <name evidence="2" type="ORF">JQN70_09350</name>
</gene>
<name>A0ABS2CMA1_9MICO</name>
<feature type="transmembrane region" description="Helical" evidence="1">
    <location>
        <begin position="154"/>
        <end position="175"/>
    </location>
</feature>
<feature type="transmembrane region" description="Helical" evidence="1">
    <location>
        <begin position="80"/>
        <end position="101"/>
    </location>
</feature>